<dbReference type="Gene3D" id="1.10.287.470">
    <property type="entry name" value="Helix hairpin bin"/>
    <property type="match status" value="1"/>
</dbReference>
<feature type="domain" description="CzcB-like C-terminal circularly permuted SH3-like" evidence="5">
    <location>
        <begin position="337"/>
        <end position="397"/>
    </location>
</feature>
<dbReference type="Pfam" id="PF25975">
    <property type="entry name" value="CzcB_C"/>
    <property type="match status" value="1"/>
</dbReference>
<keyword evidence="4" id="KW-0732">Signal</keyword>
<dbReference type="HOGENOM" id="CLU_041892_0_0_10"/>
<evidence type="ECO:0000256" key="2">
    <source>
        <dbReference type="ARBA" id="ARBA00022448"/>
    </source>
</evidence>
<organism evidence="6 7">
    <name type="scientific">Parabacteroides goldsteinii DSM 19448 = WAL 12034</name>
    <dbReference type="NCBI Taxonomy" id="927665"/>
    <lineage>
        <taxon>Bacteria</taxon>
        <taxon>Pseudomonadati</taxon>
        <taxon>Bacteroidota</taxon>
        <taxon>Bacteroidia</taxon>
        <taxon>Bacteroidales</taxon>
        <taxon>Tannerellaceae</taxon>
        <taxon>Parabacteroides</taxon>
    </lineage>
</organism>
<feature type="compositionally biased region" description="Basic and acidic residues" evidence="3">
    <location>
        <begin position="24"/>
        <end position="64"/>
    </location>
</feature>
<dbReference type="PANTHER" id="PTHR30097:SF4">
    <property type="entry name" value="SLR6042 PROTEIN"/>
    <property type="match status" value="1"/>
</dbReference>
<name>A0A0F5J7R6_9BACT</name>
<dbReference type="GO" id="GO:0015679">
    <property type="term" value="P:plasma membrane copper ion transport"/>
    <property type="evidence" value="ECO:0007669"/>
    <property type="project" value="TreeGrafter"/>
</dbReference>
<feature type="chain" id="PRO_5002489334" evidence="4">
    <location>
        <begin position="22"/>
        <end position="412"/>
    </location>
</feature>
<dbReference type="Gene3D" id="2.40.420.20">
    <property type="match status" value="1"/>
</dbReference>
<gene>
    <name evidence="6" type="ORF">HMPREF1535_03336</name>
</gene>
<evidence type="ECO:0000313" key="6">
    <source>
        <dbReference type="EMBL" id="KKB53788.1"/>
    </source>
</evidence>
<dbReference type="FunFam" id="2.40.420.20:FF:000006">
    <property type="entry name" value="RND family efflux transporter MFP subunit"/>
    <property type="match status" value="1"/>
</dbReference>
<dbReference type="InterPro" id="IPR051909">
    <property type="entry name" value="MFP_Cation_Efflux"/>
</dbReference>
<comment type="similarity">
    <text evidence="1">Belongs to the membrane fusion protein (MFP) (TC 8.A.1) family.</text>
</comment>
<keyword evidence="2" id="KW-0813">Transport</keyword>
<dbReference type="PANTHER" id="PTHR30097">
    <property type="entry name" value="CATION EFFLUX SYSTEM PROTEIN CUSB"/>
    <property type="match status" value="1"/>
</dbReference>
<dbReference type="Proteomes" id="UP000033047">
    <property type="component" value="Unassembled WGS sequence"/>
</dbReference>
<dbReference type="Gene3D" id="2.40.30.170">
    <property type="match status" value="1"/>
</dbReference>
<dbReference type="NCBIfam" id="TIGR01730">
    <property type="entry name" value="RND_mfp"/>
    <property type="match status" value="1"/>
</dbReference>
<dbReference type="GO" id="GO:0022857">
    <property type="term" value="F:transmembrane transporter activity"/>
    <property type="evidence" value="ECO:0007669"/>
    <property type="project" value="InterPro"/>
</dbReference>
<dbReference type="SUPFAM" id="SSF111369">
    <property type="entry name" value="HlyD-like secretion proteins"/>
    <property type="match status" value="1"/>
</dbReference>
<dbReference type="GO" id="GO:0060003">
    <property type="term" value="P:copper ion export"/>
    <property type="evidence" value="ECO:0007669"/>
    <property type="project" value="TreeGrafter"/>
</dbReference>
<reference evidence="6 7" key="1">
    <citation type="submission" date="2013-04" db="EMBL/GenBank/DDBJ databases">
        <title>The Genome Sequence of Parabacteroides goldsteinii DSM 19448.</title>
        <authorList>
            <consortium name="The Broad Institute Genomics Platform"/>
            <person name="Earl A."/>
            <person name="Ward D."/>
            <person name="Feldgarden M."/>
            <person name="Gevers D."/>
            <person name="Martens E."/>
            <person name="Sakamoto M."/>
            <person name="Benno Y."/>
            <person name="Song Y."/>
            <person name="Liu C."/>
            <person name="Lee J."/>
            <person name="Bolanos M."/>
            <person name="Vaisanen M.L."/>
            <person name="Finegold S.M."/>
            <person name="Walker B."/>
            <person name="Young S."/>
            <person name="Zeng Q."/>
            <person name="Gargeya S."/>
            <person name="Fitzgerald M."/>
            <person name="Haas B."/>
            <person name="Abouelleil A."/>
            <person name="Allen A.W."/>
            <person name="Alvarado L."/>
            <person name="Arachchi H.M."/>
            <person name="Berlin A.M."/>
            <person name="Chapman S.B."/>
            <person name="Gainer-Dewar J."/>
            <person name="Goldberg J."/>
            <person name="Griggs A."/>
            <person name="Gujja S."/>
            <person name="Hansen M."/>
            <person name="Howarth C."/>
            <person name="Imamovic A."/>
            <person name="Ireland A."/>
            <person name="Larimer J."/>
            <person name="McCowan C."/>
            <person name="Murphy C."/>
            <person name="Pearson M."/>
            <person name="Poon T.W."/>
            <person name="Priest M."/>
            <person name="Roberts A."/>
            <person name="Saif S."/>
            <person name="Shea T."/>
            <person name="Sisk P."/>
            <person name="Sykes S."/>
            <person name="Wortman J."/>
            <person name="Nusbaum C."/>
            <person name="Birren B."/>
        </authorList>
    </citation>
    <scope>NUCLEOTIDE SEQUENCE [LARGE SCALE GENOMIC DNA]</scope>
    <source>
        <strain evidence="6 7">DSM 19448</strain>
    </source>
</reference>
<dbReference type="GO" id="GO:0016020">
    <property type="term" value="C:membrane"/>
    <property type="evidence" value="ECO:0007669"/>
    <property type="project" value="InterPro"/>
</dbReference>
<dbReference type="STRING" id="927665.HMPREF1535_03336"/>
<dbReference type="EMBL" id="AQHV01000014">
    <property type="protein sequence ID" value="KKB53788.1"/>
    <property type="molecule type" value="Genomic_DNA"/>
</dbReference>
<comment type="caution">
    <text evidence="6">The sequence shown here is derived from an EMBL/GenBank/DDBJ whole genome shotgun (WGS) entry which is preliminary data.</text>
</comment>
<dbReference type="AlphaFoldDB" id="A0A0F5J7R6"/>
<evidence type="ECO:0000256" key="3">
    <source>
        <dbReference type="SAM" id="MobiDB-lite"/>
    </source>
</evidence>
<evidence type="ECO:0000256" key="4">
    <source>
        <dbReference type="SAM" id="SignalP"/>
    </source>
</evidence>
<dbReference type="InterPro" id="IPR006143">
    <property type="entry name" value="RND_pump_MFP"/>
</dbReference>
<dbReference type="RefSeq" id="WP_010803509.1">
    <property type="nucleotide sequence ID" value="NZ_KQ033913.1"/>
</dbReference>
<dbReference type="GO" id="GO:0030313">
    <property type="term" value="C:cell envelope"/>
    <property type="evidence" value="ECO:0007669"/>
    <property type="project" value="TreeGrafter"/>
</dbReference>
<sequence length="412" mass="44895">MKKIYLLWVLCAYIFAGCGGGATKSEEHNHDHEAHEHEEGHDHEHEGHDHEHEGDEHEGHEHGNEAAAGVHSNEIIFKEELAKAVGLQTKVMEPAPFTDVIKTSGSVMAAQGDETTVVATVPGIVTFGSLSFVDGTPVRKGQAILSLASSNLSEGNVAARAKYAYENAKKEYERMQQLVGDKIVSAKDFEQARLNYENAKAAYDAIAGKQTENGVSVVSPMNGYLKNLQVKEGDYVAVGQPLATISQNSRLVLRAEVSEKYYQYLPAVQSANFRTPYDDQVYELSELHGRLLSYGKASDANSFYIPVTFEFDNKGAVIPGSFVEIYLLTSPMQDVLSVPVSALIEEQGVYSVFIRLDEEGYKKQEVKLGANNGAEVQILSGLKPGDTVVTQGAYQVKLASASNAIPAHTHNH</sequence>
<evidence type="ECO:0000259" key="5">
    <source>
        <dbReference type="Pfam" id="PF25975"/>
    </source>
</evidence>
<dbReference type="PROSITE" id="PS51257">
    <property type="entry name" value="PROKAR_LIPOPROTEIN"/>
    <property type="match status" value="1"/>
</dbReference>
<feature type="region of interest" description="Disordered" evidence="3">
    <location>
        <begin position="23"/>
        <end position="64"/>
    </location>
</feature>
<dbReference type="InterPro" id="IPR058649">
    <property type="entry name" value="CzcB_C"/>
</dbReference>
<accession>A0A0F5J7R6</accession>
<dbReference type="Gene3D" id="2.40.50.100">
    <property type="match status" value="1"/>
</dbReference>
<dbReference type="PATRIC" id="fig|927665.4.peg.3428"/>
<feature type="signal peptide" evidence="4">
    <location>
        <begin position="1"/>
        <end position="21"/>
    </location>
</feature>
<protein>
    <submittedName>
        <fullName evidence="6">Efflux transporter, RND family, MFP subunit</fullName>
    </submittedName>
</protein>
<evidence type="ECO:0000256" key="1">
    <source>
        <dbReference type="ARBA" id="ARBA00009477"/>
    </source>
</evidence>
<evidence type="ECO:0000313" key="7">
    <source>
        <dbReference type="Proteomes" id="UP000033047"/>
    </source>
</evidence>
<proteinExistence type="inferred from homology"/>